<name>A0A1M7PCB3_9PSED</name>
<accession>A0A1M7PCB3</accession>
<dbReference type="AlphaFoldDB" id="A0A1M7PCB3"/>
<dbReference type="OrthoDB" id="9975540at2"/>
<gene>
    <name evidence="1" type="ORF">SAMN05216593_109218</name>
</gene>
<proteinExistence type="predicted"/>
<protein>
    <submittedName>
        <fullName evidence="1">Uncharacterized protein</fullName>
    </submittedName>
</protein>
<evidence type="ECO:0000313" key="1">
    <source>
        <dbReference type="EMBL" id="SHN14568.1"/>
    </source>
</evidence>
<evidence type="ECO:0000313" key="2">
    <source>
        <dbReference type="Proteomes" id="UP000183983"/>
    </source>
</evidence>
<organism evidence="1 2">
    <name type="scientific">Pseudomonas asturiensis</name>
    <dbReference type="NCBI Taxonomy" id="1190415"/>
    <lineage>
        <taxon>Bacteria</taxon>
        <taxon>Pseudomonadati</taxon>
        <taxon>Pseudomonadota</taxon>
        <taxon>Gammaproteobacteria</taxon>
        <taxon>Pseudomonadales</taxon>
        <taxon>Pseudomonadaceae</taxon>
        <taxon>Pseudomonas</taxon>
    </lineage>
</organism>
<dbReference type="EMBL" id="FRDA01000009">
    <property type="protein sequence ID" value="SHN14568.1"/>
    <property type="molecule type" value="Genomic_DNA"/>
</dbReference>
<dbReference type="Proteomes" id="UP000183983">
    <property type="component" value="Unassembled WGS sequence"/>
</dbReference>
<sequence>MRALRVHEIAFDVKDTSDHDVLEWKLKLPKNIQDEDAQRIGYVFVSLEDGTAELYKVNEWNRKLITDEYPERSEWTLEMGSSRGLNKEAASSLIDTYVAGTDLDDTRQKRFELALENGRKAPDRFNEAGLKNHSMSFKEAKAAVANFYSVNAEQIQIRITG</sequence>
<dbReference type="RefSeq" id="WP_073168917.1">
    <property type="nucleotide sequence ID" value="NZ_FRDA01000009.1"/>
</dbReference>
<reference evidence="1 2" key="1">
    <citation type="submission" date="2016-11" db="EMBL/GenBank/DDBJ databases">
        <authorList>
            <person name="Jaros S."/>
            <person name="Januszkiewicz K."/>
            <person name="Wedrychowicz H."/>
        </authorList>
    </citation>
    <scope>NUCLEOTIDE SEQUENCE [LARGE SCALE GENOMIC DNA]</scope>
    <source>
        <strain evidence="1 2">LMG 26898</strain>
    </source>
</reference>